<sequence>MGAFLSVPLVLLAFVISYFVFRPKKKRDLPGG</sequence>
<dbReference type="EMBL" id="CP036317">
    <property type="protein sequence ID" value="QDV17324.1"/>
    <property type="molecule type" value="Genomic_DNA"/>
</dbReference>
<evidence type="ECO:0000256" key="1">
    <source>
        <dbReference type="SAM" id="Phobius"/>
    </source>
</evidence>
<protein>
    <submittedName>
        <fullName evidence="2">Uncharacterized protein</fullName>
    </submittedName>
</protein>
<dbReference type="Proteomes" id="UP000320839">
    <property type="component" value="Chromosome"/>
</dbReference>
<feature type="transmembrane region" description="Helical" evidence="1">
    <location>
        <begin position="6"/>
        <end position="21"/>
    </location>
</feature>
<evidence type="ECO:0000313" key="2">
    <source>
        <dbReference type="EMBL" id="QDV17324.1"/>
    </source>
</evidence>
<organism evidence="2 3">
    <name type="scientific">Gimesia panareensis</name>
    <dbReference type="NCBI Taxonomy" id="2527978"/>
    <lineage>
        <taxon>Bacteria</taxon>
        <taxon>Pseudomonadati</taxon>
        <taxon>Planctomycetota</taxon>
        <taxon>Planctomycetia</taxon>
        <taxon>Planctomycetales</taxon>
        <taxon>Planctomycetaceae</taxon>
        <taxon>Gimesia</taxon>
    </lineage>
</organism>
<name>A0A518FLU7_9PLAN</name>
<keyword evidence="1" id="KW-0812">Transmembrane</keyword>
<proteinExistence type="predicted"/>
<reference evidence="2 3" key="1">
    <citation type="submission" date="2019-02" db="EMBL/GenBank/DDBJ databases">
        <title>Deep-cultivation of Planctomycetes and their phenomic and genomic characterization uncovers novel biology.</title>
        <authorList>
            <person name="Wiegand S."/>
            <person name="Jogler M."/>
            <person name="Boedeker C."/>
            <person name="Pinto D."/>
            <person name="Vollmers J."/>
            <person name="Rivas-Marin E."/>
            <person name="Kohn T."/>
            <person name="Peeters S.H."/>
            <person name="Heuer A."/>
            <person name="Rast P."/>
            <person name="Oberbeckmann S."/>
            <person name="Bunk B."/>
            <person name="Jeske O."/>
            <person name="Meyerdierks A."/>
            <person name="Storesund J.E."/>
            <person name="Kallscheuer N."/>
            <person name="Luecker S."/>
            <person name="Lage O.M."/>
            <person name="Pohl T."/>
            <person name="Merkel B.J."/>
            <person name="Hornburger P."/>
            <person name="Mueller R.-W."/>
            <person name="Bruemmer F."/>
            <person name="Labrenz M."/>
            <person name="Spormann A.M."/>
            <person name="Op den Camp H."/>
            <person name="Overmann J."/>
            <person name="Amann R."/>
            <person name="Jetten M.S.M."/>
            <person name="Mascher T."/>
            <person name="Medema M.H."/>
            <person name="Devos D.P."/>
            <person name="Kaster A.-K."/>
            <person name="Ovreas L."/>
            <person name="Rohde M."/>
            <person name="Galperin M.Y."/>
            <person name="Jogler C."/>
        </authorList>
    </citation>
    <scope>NUCLEOTIDE SEQUENCE [LARGE SCALE GENOMIC DNA]</scope>
    <source>
        <strain evidence="2 3">Pan153</strain>
    </source>
</reference>
<dbReference type="AlphaFoldDB" id="A0A518FLU7"/>
<keyword evidence="1" id="KW-0472">Membrane</keyword>
<gene>
    <name evidence="2" type="ORF">Pan153_19590</name>
</gene>
<keyword evidence="1" id="KW-1133">Transmembrane helix</keyword>
<accession>A0A518FLU7</accession>
<evidence type="ECO:0000313" key="3">
    <source>
        <dbReference type="Proteomes" id="UP000320839"/>
    </source>
</evidence>